<protein>
    <submittedName>
        <fullName evidence="3">DUF3515 family protein</fullName>
    </submittedName>
</protein>
<sequence>MPHPFLLLRSIPVRSVAVFSVLASSLLLAGCAAVVPLTPAPDATNVACADVIVHLPSSVADEAARETNAQATGAWGDPAAVLLHCGVTVPEPTTLPCLNINGIDWIEDDSDAPTYRYTTYGRNPAIEIVIDSERVSGSTTLIDVSNAVGYVPATGACVGAEDLDLPTDGATSAP</sequence>
<accession>A0A1I3ADD1</accession>
<proteinExistence type="predicted"/>
<reference evidence="3 5" key="2">
    <citation type="submission" date="2019-03" db="EMBL/GenBank/DDBJ databases">
        <title>Genomics of glacier-inhabiting Cryobacterium strains.</title>
        <authorList>
            <person name="Liu Q."/>
            <person name="Xin Y.-H."/>
        </authorList>
    </citation>
    <scope>NUCLEOTIDE SEQUENCE [LARGE SCALE GENOMIC DNA]</scope>
    <source>
        <strain evidence="3 5">Hh34</strain>
    </source>
</reference>
<dbReference type="InterPro" id="IPR021903">
    <property type="entry name" value="DUF3515"/>
</dbReference>
<dbReference type="Proteomes" id="UP000199681">
    <property type="component" value="Unassembled WGS sequence"/>
</dbReference>
<dbReference type="Pfam" id="PF12028">
    <property type="entry name" value="DUF3515"/>
    <property type="match status" value="1"/>
</dbReference>
<evidence type="ECO:0000313" key="3">
    <source>
        <dbReference type="EMBL" id="TFB86517.1"/>
    </source>
</evidence>
<feature type="signal peptide" evidence="1">
    <location>
        <begin position="1"/>
        <end position="29"/>
    </location>
</feature>
<evidence type="ECO:0000313" key="4">
    <source>
        <dbReference type="Proteomes" id="UP000199681"/>
    </source>
</evidence>
<keyword evidence="4" id="KW-1185">Reference proteome</keyword>
<dbReference type="EMBL" id="SOFE01000008">
    <property type="protein sequence ID" value="TFB86517.1"/>
    <property type="molecule type" value="Genomic_DNA"/>
</dbReference>
<name>A0A1I3ADD1_9MICO</name>
<dbReference type="RefSeq" id="WP_092449253.1">
    <property type="nucleotide sequence ID" value="NZ_BKAC01000005.1"/>
</dbReference>
<evidence type="ECO:0000313" key="5">
    <source>
        <dbReference type="Proteomes" id="UP000297963"/>
    </source>
</evidence>
<comment type="caution">
    <text evidence="3">The sequence shown here is derived from an EMBL/GenBank/DDBJ whole genome shotgun (WGS) entry which is preliminary data.</text>
</comment>
<gene>
    <name evidence="3" type="ORF">E3O11_04290</name>
    <name evidence="2" type="ORF">SAMN05216274_10672</name>
</gene>
<keyword evidence="1" id="KW-0732">Signal</keyword>
<dbReference type="Proteomes" id="UP000297963">
    <property type="component" value="Unassembled WGS sequence"/>
</dbReference>
<evidence type="ECO:0000313" key="2">
    <source>
        <dbReference type="EMBL" id="SFH48123.1"/>
    </source>
</evidence>
<dbReference type="STRING" id="995038.SAMN05216274_10672"/>
<organism evidence="3 5">
    <name type="scientific">Cryobacterium levicorallinum</name>
    <dbReference type="NCBI Taxonomy" id="995038"/>
    <lineage>
        <taxon>Bacteria</taxon>
        <taxon>Bacillati</taxon>
        <taxon>Actinomycetota</taxon>
        <taxon>Actinomycetes</taxon>
        <taxon>Micrococcales</taxon>
        <taxon>Microbacteriaceae</taxon>
        <taxon>Cryobacterium</taxon>
    </lineage>
</organism>
<dbReference type="EMBL" id="FOPW01000006">
    <property type="protein sequence ID" value="SFH48123.1"/>
    <property type="molecule type" value="Genomic_DNA"/>
</dbReference>
<evidence type="ECO:0000256" key="1">
    <source>
        <dbReference type="SAM" id="SignalP"/>
    </source>
</evidence>
<reference evidence="2 4" key="1">
    <citation type="submission" date="2016-10" db="EMBL/GenBank/DDBJ databases">
        <authorList>
            <person name="Varghese N."/>
            <person name="Submissions S."/>
        </authorList>
    </citation>
    <scope>NUCLEOTIDE SEQUENCE [LARGE SCALE GENOMIC DNA]</scope>
    <source>
        <strain evidence="2 4">GMCC 1.11211</strain>
    </source>
</reference>
<dbReference type="AlphaFoldDB" id="A0A1I3ADD1"/>
<feature type="chain" id="PRO_5039199951" evidence="1">
    <location>
        <begin position="30"/>
        <end position="174"/>
    </location>
</feature>